<dbReference type="InterPro" id="IPR015424">
    <property type="entry name" value="PyrdxlP-dep_Trfase"/>
</dbReference>
<sequence length="192" mass="21349">MPAIARHTACLAQYTRSKMLELKHGNGLKVCFLYGRTVEKTGCFCNPGACAKFLGLSHSDLLSNLEAGHVCWDDNDVLHGKPTGAVRISFGYMSTFEDAEKFLTFLKTSFVTKTSSLMNLHSTEAEEDKFSDVGWQQLEDGVRLKSITIYPIKSCAGFTVSRWPLVDSGLKYDREWLVRGPNGEILTQKKGS</sequence>
<dbReference type="InterPro" id="IPR015422">
    <property type="entry name" value="PyrdxlP-dep_Trfase_small"/>
</dbReference>
<dbReference type="EMBL" id="JADCNM010000008">
    <property type="protein sequence ID" value="KAG0471151.1"/>
    <property type="molecule type" value="Genomic_DNA"/>
</dbReference>
<dbReference type="Proteomes" id="UP000639772">
    <property type="component" value="Unassembled WGS sequence"/>
</dbReference>
<dbReference type="Pfam" id="PF03476">
    <property type="entry name" value="MOSC_N"/>
    <property type="match status" value="1"/>
</dbReference>
<dbReference type="Gene3D" id="3.90.1150.10">
    <property type="entry name" value="Aspartate Aminotransferase, domain 1"/>
    <property type="match status" value="1"/>
</dbReference>
<feature type="domain" description="Molybdenum cofactor sulfurase middle" evidence="1">
    <location>
        <begin position="143"/>
        <end position="190"/>
    </location>
</feature>
<dbReference type="SUPFAM" id="SSF141673">
    <property type="entry name" value="MOSC N-terminal domain-like"/>
    <property type="match status" value="1"/>
</dbReference>
<dbReference type="AlphaFoldDB" id="A0A835QHT2"/>
<protein>
    <recommendedName>
        <fullName evidence="1">Molybdenum cofactor sulfurase middle domain-containing protein</fullName>
    </recommendedName>
</protein>
<name>A0A835QHT2_VANPL</name>
<evidence type="ECO:0000259" key="1">
    <source>
        <dbReference type="Pfam" id="PF03476"/>
    </source>
</evidence>
<evidence type="ECO:0000313" key="3">
    <source>
        <dbReference type="Proteomes" id="UP000639772"/>
    </source>
</evidence>
<evidence type="ECO:0000313" key="2">
    <source>
        <dbReference type="EMBL" id="KAG0471151.1"/>
    </source>
</evidence>
<reference evidence="2 3" key="1">
    <citation type="journal article" date="2020" name="Nat. Food">
        <title>A phased Vanilla planifolia genome enables genetic improvement of flavour and production.</title>
        <authorList>
            <person name="Hasing T."/>
            <person name="Tang H."/>
            <person name="Brym M."/>
            <person name="Khazi F."/>
            <person name="Huang T."/>
            <person name="Chambers A.H."/>
        </authorList>
    </citation>
    <scope>NUCLEOTIDE SEQUENCE [LARGE SCALE GENOMIC DNA]</scope>
    <source>
        <tissue evidence="2">Leaf</tissue>
    </source>
</reference>
<gene>
    <name evidence="2" type="ORF">HPP92_015697</name>
</gene>
<proteinExistence type="predicted"/>
<dbReference type="InterPro" id="IPR005303">
    <property type="entry name" value="MOCOS_middle"/>
</dbReference>
<dbReference type="OrthoDB" id="10264306at2759"/>
<comment type="caution">
    <text evidence="2">The sequence shown here is derived from an EMBL/GenBank/DDBJ whole genome shotgun (WGS) entry which is preliminary data.</text>
</comment>
<accession>A0A835QHT2</accession>
<dbReference type="SUPFAM" id="SSF53383">
    <property type="entry name" value="PLP-dependent transferases"/>
    <property type="match status" value="1"/>
</dbReference>
<organism evidence="2 3">
    <name type="scientific">Vanilla planifolia</name>
    <name type="common">Vanilla</name>
    <dbReference type="NCBI Taxonomy" id="51239"/>
    <lineage>
        <taxon>Eukaryota</taxon>
        <taxon>Viridiplantae</taxon>
        <taxon>Streptophyta</taxon>
        <taxon>Embryophyta</taxon>
        <taxon>Tracheophyta</taxon>
        <taxon>Spermatophyta</taxon>
        <taxon>Magnoliopsida</taxon>
        <taxon>Liliopsida</taxon>
        <taxon>Asparagales</taxon>
        <taxon>Orchidaceae</taxon>
        <taxon>Vanilloideae</taxon>
        <taxon>Vanilleae</taxon>
        <taxon>Vanilla</taxon>
    </lineage>
</organism>